<dbReference type="AlphaFoldDB" id="A0A1Q8CS25"/>
<evidence type="ECO:0000313" key="3">
    <source>
        <dbReference type="Proteomes" id="UP000185596"/>
    </source>
</evidence>
<dbReference type="PANTHER" id="PTHR37574:SF1">
    <property type="entry name" value="LIPASE B"/>
    <property type="match status" value="1"/>
</dbReference>
<dbReference type="InterPro" id="IPR029058">
    <property type="entry name" value="AB_hydrolase_fold"/>
</dbReference>
<dbReference type="GO" id="GO:0016787">
    <property type="term" value="F:hydrolase activity"/>
    <property type="evidence" value="ECO:0007669"/>
    <property type="project" value="InterPro"/>
</dbReference>
<dbReference type="OrthoDB" id="8871309at2"/>
<dbReference type="PANTHER" id="PTHR37574">
    <property type="entry name" value="LIPASE B"/>
    <property type="match status" value="1"/>
</dbReference>
<gene>
    <name evidence="2" type="ORF">BU204_13020</name>
</gene>
<feature type="signal peptide" evidence="1">
    <location>
        <begin position="1"/>
        <end position="31"/>
    </location>
</feature>
<dbReference type="EMBL" id="MSIE01000020">
    <property type="protein sequence ID" value="OLF17169.1"/>
    <property type="molecule type" value="Genomic_DNA"/>
</dbReference>
<reference evidence="2 3" key="1">
    <citation type="submission" date="2016-12" db="EMBL/GenBank/DDBJ databases">
        <title>The draft genome sequence of Actinophytocola sp. 11-183.</title>
        <authorList>
            <person name="Wang W."/>
            <person name="Yuan L."/>
        </authorList>
    </citation>
    <scope>NUCLEOTIDE SEQUENCE [LARGE SCALE GENOMIC DNA]</scope>
    <source>
        <strain evidence="2 3">11-183</strain>
    </source>
</reference>
<feature type="chain" id="PRO_5010206871" evidence="1">
    <location>
        <begin position="32"/>
        <end position="252"/>
    </location>
</feature>
<dbReference type="InterPro" id="IPR053228">
    <property type="entry name" value="Stereospecific_Lipase"/>
</dbReference>
<comment type="caution">
    <text evidence="2">The sequence shown here is derived from an EMBL/GenBank/DDBJ whole genome shotgun (WGS) entry which is preliminary data.</text>
</comment>
<proteinExistence type="predicted"/>
<dbReference type="GO" id="GO:0016042">
    <property type="term" value="P:lipid catabolic process"/>
    <property type="evidence" value="ECO:0007669"/>
    <property type="project" value="InterPro"/>
</dbReference>
<organism evidence="2 3">
    <name type="scientific">Actinophytocola xanthii</name>
    <dbReference type="NCBI Taxonomy" id="1912961"/>
    <lineage>
        <taxon>Bacteria</taxon>
        <taxon>Bacillati</taxon>
        <taxon>Actinomycetota</taxon>
        <taxon>Actinomycetes</taxon>
        <taxon>Pseudonocardiales</taxon>
        <taxon>Pseudonocardiaceae</taxon>
    </lineage>
</organism>
<dbReference type="Proteomes" id="UP000185596">
    <property type="component" value="Unassembled WGS sequence"/>
</dbReference>
<sequence length="252" mass="25955">MTRRLRLTLRCSLSALIVSLFALVASPSAAAAPPRDPVVVVAGTFGPAFFYEPLAARVRAGGAQAFVFELPALGTGDIANSARALDTFVDGVLARTGASRVDLVGHSQGGLVGRQFIRFEGGSAVVDSLVSLGAPHYGTAVANIADFFGLGTCLGVVACEQMALGSDFLARLNAGDDTVGNVRYTNLFTALDELVRPVQNAALADGATNVLIQSQCPARVVAHVGLALDGTAYDGVRDALLGEPVRLNCLAV</sequence>
<name>A0A1Q8CS25_9PSEU</name>
<keyword evidence="3" id="KW-1185">Reference proteome</keyword>
<accession>A0A1Q8CS25</accession>
<keyword evidence="1" id="KW-0732">Signal</keyword>
<dbReference type="RefSeq" id="WP_075125907.1">
    <property type="nucleotide sequence ID" value="NZ_MSIE01000020.1"/>
</dbReference>
<dbReference type="Pfam" id="PF01674">
    <property type="entry name" value="Lipase_2"/>
    <property type="match status" value="1"/>
</dbReference>
<evidence type="ECO:0000313" key="2">
    <source>
        <dbReference type="EMBL" id="OLF17169.1"/>
    </source>
</evidence>
<evidence type="ECO:0000256" key="1">
    <source>
        <dbReference type="SAM" id="SignalP"/>
    </source>
</evidence>
<dbReference type="Gene3D" id="3.40.50.1820">
    <property type="entry name" value="alpha/beta hydrolase"/>
    <property type="match status" value="1"/>
</dbReference>
<dbReference type="SUPFAM" id="SSF53474">
    <property type="entry name" value="alpha/beta-Hydrolases"/>
    <property type="match status" value="1"/>
</dbReference>
<dbReference type="STRING" id="1912961.BU204_13020"/>
<protein>
    <submittedName>
        <fullName evidence="2">Lipase</fullName>
    </submittedName>
</protein>
<dbReference type="InterPro" id="IPR002918">
    <property type="entry name" value="Lipase_EstA/Esterase_EstB"/>
</dbReference>